<feature type="transmembrane region" description="Helical" evidence="6">
    <location>
        <begin position="389"/>
        <end position="415"/>
    </location>
</feature>
<feature type="transmembrane region" description="Helical" evidence="6">
    <location>
        <begin position="262"/>
        <end position="286"/>
    </location>
</feature>
<feature type="transmembrane region" description="Helical" evidence="6">
    <location>
        <begin position="427"/>
        <end position="453"/>
    </location>
</feature>
<feature type="transmembrane region" description="Helical" evidence="6">
    <location>
        <begin position="306"/>
        <end position="339"/>
    </location>
</feature>
<keyword evidence="4 6" id="KW-1133">Transmembrane helix</keyword>
<feature type="transmembrane region" description="Helical" evidence="6">
    <location>
        <begin position="360"/>
        <end position="383"/>
    </location>
</feature>
<feature type="transmembrane region" description="Helical" evidence="6">
    <location>
        <begin position="52"/>
        <end position="73"/>
    </location>
</feature>
<keyword evidence="5 6" id="KW-0472">Membrane</keyword>
<evidence type="ECO:0000256" key="1">
    <source>
        <dbReference type="ARBA" id="ARBA00004651"/>
    </source>
</evidence>
<evidence type="ECO:0000256" key="2">
    <source>
        <dbReference type="ARBA" id="ARBA00022475"/>
    </source>
</evidence>
<feature type="transmembrane region" description="Helical" evidence="6">
    <location>
        <begin position="228"/>
        <end position="250"/>
    </location>
</feature>
<sequence length="680" mass="74037">MKRPLFDVGIAVLLGSAVVLYGNIYCYLLLPMLLAAAMICAGRAANPRWRKAAVCALSAAASILLMLSVSLSLESELKPLDGKTAEVTGVVTEKKSGNLHEAYGSVSTEAGSAEHIKFTLWNALSDELEAGDSFRCTARVTYDDPYTSEYRSSAGESRFLFCATGEEIELLDKSLYPVRAVTARLRAETSDRLIHALGAETGNLFSAITTGLRPGFDDSVQMMKDAGVYHVLAISGLHIAVFCHLILALTRVLPLRRRLRNSLALLCLWCPVLLSGGNHAVLRAAVMYSVLLFGRVIGRKADSLNSLGLAVILLILMDPFAVLSYGFLLSVLATLGILLYERPFAEFLKSHLPAQLTGRVGSSPVHLLACAIAAQCLTLPILADMDSLLVLNGIVAGMLILPMMTPMLLLGYLLIPALWLFPEGAGLLVLPARLLGSLFLRIAGWFSGLPFIFPLDTPVSRTVVLLMTLLLVVITALPAARRFFRPAMLAGASICCLLIAWEQWELAGSVQVISRGEDLMLLQDGHAVVLLADRDSEMLEELRRNGAEQIDLLIVESYAPLQAEGTLELLREYPPLQIAAPDSGAVTSYLEAVCDAPITSREQIEAVLPGDLQLRYQRGMGVEVSCGDILLLKFQDVYDIIKQYEPDVLLLPEQKAQVYRAGGIRVRENTAERTELLFWT</sequence>
<keyword evidence="2" id="KW-1003">Cell membrane</keyword>
<evidence type="ECO:0000313" key="9">
    <source>
        <dbReference type="Proteomes" id="UP000724149"/>
    </source>
</evidence>
<evidence type="ECO:0000256" key="3">
    <source>
        <dbReference type="ARBA" id="ARBA00022692"/>
    </source>
</evidence>
<dbReference type="NCBIfam" id="TIGR00360">
    <property type="entry name" value="ComEC_N-term"/>
    <property type="match status" value="1"/>
</dbReference>
<evidence type="ECO:0000313" key="8">
    <source>
        <dbReference type="EMBL" id="MBM6923612.1"/>
    </source>
</evidence>
<feature type="transmembrane region" description="Helical" evidence="6">
    <location>
        <begin position="20"/>
        <end position="40"/>
    </location>
</feature>
<evidence type="ECO:0000256" key="4">
    <source>
        <dbReference type="ARBA" id="ARBA00022989"/>
    </source>
</evidence>
<evidence type="ECO:0000256" key="5">
    <source>
        <dbReference type="ARBA" id="ARBA00023136"/>
    </source>
</evidence>
<dbReference type="RefSeq" id="WP_204721102.1">
    <property type="nucleotide sequence ID" value="NZ_JACSNR010000007.1"/>
</dbReference>
<name>A0ABS2GMG6_9FIRM</name>
<evidence type="ECO:0000259" key="7">
    <source>
        <dbReference type="Pfam" id="PF03772"/>
    </source>
</evidence>
<dbReference type="PANTHER" id="PTHR30619:SF1">
    <property type="entry name" value="RECOMBINATION PROTEIN 2"/>
    <property type="match status" value="1"/>
</dbReference>
<comment type="caution">
    <text evidence="8">The sequence shown here is derived from an EMBL/GenBank/DDBJ whole genome shotgun (WGS) entry which is preliminary data.</text>
</comment>
<reference evidence="8 9" key="1">
    <citation type="journal article" date="2021" name="Sci. Rep.">
        <title>The distribution of antibiotic resistance genes in chicken gut microbiota commensals.</title>
        <authorList>
            <person name="Juricova H."/>
            <person name="Matiasovicova J."/>
            <person name="Kubasova T."/>
            <person name="Cejkova D."/>
            <person name="Rychlik I."/>
        </authorList>
    </citation>
    <scope>NUCLEOTIDE SEQUENCE [LARGE SCALE GENOMIC DNA]</scope>
    <source>
        <strain evidence="8 9">An564</strain>
    </source>
</reference>
<dbReference type="Pfam" id="PF03772">
    <property type="entry name" value="Competence"/>
    <property type="match status" value="1"/>
</dbReference>
<keyword evidence="3 6" id="KW-0812">Transmembrane</keyword>
<feature type="domain" description="ComEC/Rec2-related protein" evidence="7">
    <location>
        <begin position="221"/>
        <end position="475"/>
    </location>
</feature>
<dbReference type="InterPro" id="IPR052159">
    <property type="entry name" value="Competence_DNA_uptake"/>
</dbReference>
<proteinExistence type="predicted"/>
<dbReference type="Proteomes" id="UP000724149">
    <property type="component" value="Unassembled WGS sequence"/>
</dbReference>
<gene>
    <name evidence="8" type="ORF">H9X81_07920</name>
</gene>
<keyword evidence="9" id="KW-1185">Reference proteome</keyword>
<comment type="subcellular location">
    <subcellularLocation>
        <location evidence="1">Cell membrane</location>
        <topology evidence="1">Multi-pass membrane protein</topology>
    </subcellularLocation>
</comment>
<feature type="transmembrane region" description="Helical" evidence="6">
    <location>
        <begin position="459"/>
        <end position="480"/>
    </location>
</feature>
<organism evidence="8 9">
    <name type="scientific">Hydrogenoanaerobacterium saccharovorans</name>
    <dbReference type="NCBI Taxonomy" id="474960"/>
    <lineage>
        <taxon>Bacteria</taxon>
        <taxon>Bacillati</taxon>
        <taxon>Bacillota</taxon>
        <taxon>Clostridia</taxon>
        <taxon>Eubacteriales</taxon>
        <taxon>Oscillospiraceae</taxon>
        <taxon>Hydrogenoanaerobacterium</taxon>
    </lineage>
</organism>
<accession>A0ABS2GMG6</accession>
<dbReference type="EMBL" id="JACSNR010000007">
    <property type="protein sequence ID" value="MBM6923612.1"/>
    <property type="molecule type" value="Genomic_DNA"/>
</dbReference>
<protein>
    <submittedName>
        <fullName evidence="8">ComEC/Rec2 family competence protein</fullName>
    </submittedName>
</protein>
<dbReference type="InterPro" id="IPR004477">
    <property type="entry name" value="ComEC_N"/>
</dbReference>
<dbReference type="PANTHER" id="PTHR30619">
    <property type="entry name" value="DNA INTERNALIZATION/COMPETENCE PROTEIN COMEC/REC2"/>
    <property type="match status" value="1"/>
</dbReference>
<evidence type="ECO:0000256" key="6">
    <source>
        <dbReference type="SAM" id="Phobius"/>
    </source>
</evidence>